<evidence type="ECO:0000256" key="3">
    <source>
        <dbReference type="PROSITE-ProRule" id="PRU10141"/>
    </source>
</evidence>
<protein>
    <recommendedName>
        <fullName evidence="4">Protein kinase domain-containing protein</fullName>
    </recommendedName>
</protein>
<evidence type="ECO:0000256" key="2">
    <source>
        <dbReference type="ARBA" id="ARBA00022840"/>
    </source>
</evidence>
<comment type="caution">
    <text evidence="5">The sequence shown here is derived from an EMBL/GenBank/DDBJ whole genome shotgun (WGS) entry which is preliminary data.</text>
</comment>
<evidence type="ECO:0000259" key="4">
    <source>
        <dbReference type="PROSITE" id="PS50011"/>
    </source>
</evidence>
<dbReference type="InterPro" id="IPR011990">
    <property type="entry name" value="TPR-like_helical_dom_sf"/>
</dbReference>
<dbReference type="SMART" id="SM00220">
    <property type="entry name" value="S_TKc"/>
    <property type="match status" value="1"/>
</dbReference>
<keyword evidence="6" id="KW-1185">Reference proteome</keyword>
<evidence type="ECO:0000313" key="6">
    <source>
        <dbReference type="Proteomes" id="UP001642483"/>
    </source>
</evidence>
<dbReference type="InterPro" id="IPR008271">
    <property type="entry name" value="Ser/Thr_kinase_AS"/>
</dbReference>
<dbReference type="EMBL" id="CAWYQH010000141">
    <property type="protein sequence ID" value="CAK8694353.1"/>
    <property type="molecule type" value="Genomic_DNA"/>
</dbReference>
<dbReference type="Pfam" id="PF00069">
    <property type="entry name" value="Pkinase"/>
    <property type="match status" value="1"/>
</dbReference>
<dbReference type="InterPro" id="IPR019734">
    <property type="entry name" value="TPR_rpt"/>
</dbReference>
<dbReference type="InterPro" id="IPR017441">
    <property type="entry name" value="Protein_kinase_ATP_BS"/>
</dbReference>
<evidence type="ECO:0000256" key="1">
    <source>
        <dbReference type="ARBA" id="ARBA00022741"/>
    </source>
</evidence>
<gene>
    <name evidence="5" type="ORF">CVLEPA_LOCUS27729</name>
</gene>
<dbReference type="PROSITE" id="PS50011">
    <property type="entry name" value="PROTEIN_KINASE_DOM"/>
    <property type="match status" value="1"/>
</dbReference>
<evidence type="ECO:0000313" key="5">
    <source>
        <dbReference type="EMBL" id="CAK8694353.1"/>
    </source>
</evidence>
<dbReference type="PROSITE" id="PS00107">
    <property type="entry name" value="PROTEIN_KINASE_ATP"/>
    <property type="match status" value="1"/>
</dbReference>
<reference evidence="5 6" key="1">
    <citation type="submission" date="2024-02" db="EMBL/GenBank/DDBJ databases">
        <authorList>
            <person name="Daric V."/>
            <person name="Darras S."/>
        </authorList>
    </citation>
    <scope>NUCLEOTIDE SEQUENCE [LARGE SCALE GENOMIC DNA]</scope>
</reference>
<accession>A0ABP0GTG0</accession>
<dbReference type="PROSITE" id="PS00108">
    <property type="entry name" value="PROTEIN_KINASE_ST"/>
    <property type="match status" value="1"/>
</dbReference>
<dbReference type="InterPro" id="IPR000719">
    <property type="entry name" value="Prot_kinase_dom"/>
</dbReference>
<dbReference type="Gene3D" id="1.25.40.10">
    <property type="entry name" value="Tetratricopeptide repeat domain"/>
    <property type="match status" value="2"/>
</dbReference>
<dbReference type="PANTHER" id="PTHR44329:SF291">
    <property type="entry name" value="PROTEIN KINASE DOMAIN-CONTAINING PROTEIN"/>
    <property type="match status" value="1"/>
</dbReference>
<feature type="binding site" evidence="3">
    <location>
        <position position="52"/>
    </location>
    <ligand>
        <name>ATP</name>
        <dbReference type="ChEBI" id="CHEBI:30616"/>
    </ligand>
</feature>
<dbReference type="InterPro" id="IPR011009">
    <property type="entry name" value="Kinase-like_dom_sf"/>
</dbReference>
<organism evidence="5 6">
    <name type="scientific">Clavelina lepadiformis</name>
    <name type="common">Light-bulb sea squirt</name>
    <name type="synonym">Ascidia lepadiformis</name>
    <dbReference type="NCBI Taxonomy" id="159417"/>
    <lineage>
        <taxon>Eukaryota</taxon>
        <taxon>Metazoa</taxon>
        <taxon>Chordata</taxon>
        <taxon>Tunicata</taxon>
        <taxon>Ascidiacea</taxon>
        <taxon>Aplousobranchia</taxon>
        <taxon>Clavelinidae</taxon>
        <taxon>Clavelina</taxon>
    </lineage>
</organism>
<dbReference type="Gene3D" id="1.10.510.10">
    <property type="entry name" value="Transferase(Phosphotransferase) domain 1"/>
    <property type="match status" value="1"/>
</dbReference>
<dbReference type="SUPFAM" id="SSF48452">
    <property type="entry name" value="TPR-like"/>
    <property type="match status" value="1"/>
</dbReference>
<dbReference type="InterPro" id="IPR051681">
    <property type="entry name" value="Ser/Thr_Kinases-Pseudokinases"/>
</dbReference>
<name>A0ABP0GTG0_CLALP</name>
<keyword evidence="1 3" id="KW-0547">Nucleotide-binding</keyword>
<proteinExistence type="predicted"/>
<dbReference type="Proteomes" id="UP001642483">
    <property type="component" value="Unassembled WGS sequence"/>
</dbReference>
<dbReference type="SMART" id="SM00028">
    <property type="entry name" value="TPR"/>
    <property type="match status" value="2"/>
</dbReference>
<keyword evidence="2 3" id="KW-0067">ATP-binding</keyword>
<dbReference type="PANTHER" id="PTHR44329">
    <property type="entry name" value="SERINE/THREONINE-PROTEIN KINASE TNNI3K-RELATED"/>
    <property type="match status" value="1"/>
</dbReference>
<feature type="domain" description="Protein kinase" evidence="4">
    <location>
        <begin position="24"/>
        <end position="322"/>
    </location>
</feature>
<sequence>MNDAEALLARNDVKEFQASEILCKAEDSILGRGNFGTVLVGYHRVHGRLAVKCQPLQGSEQEIDASRKKFLKEIKMVHLASHDFVMRVEGMVEWEGWIGMVTKYMAAGSLHDLLFNKTIDTISVILLLRICYEVSDAITYIHNLFQTIRIAHGDLKPQNILLDSDLHCKVADFGGAALSMHTLSNQDPNDDNPDEGNQYTLLFAAPERLNTDSSRVTTAMDVYGFGVIVYIVLVRRYPESAHVMPNLLVFRVIEGIRFNEAEIQEKLTKLREEGREDEATIVTLLQNVMRECWNHSPALRPAMMTVRDRLRSQMESIDHSKVARCVLNTVQLVNIRRGLPDEKECVSIDEIICRKKGPRGSRHRVSYPSNLPTGSAQAIQRADVVQMPHTSSVEPMSTSLTNTEKQELLRNAEVDKTNNYEQMLENCFTDDDKENATVDQYITSVQVSIDNSTEATVACERLSKVVSTISLSQNELLKTAHAIINVVQLVHKKHPDQILLPILQLMQYAKDLCVKMTKLSTRVIFFERCARVMQALVSKSGSATDLIVKSVVMPYAEELLNLMLPDENVSKTLLLQAKVACWECIAACYNRTNNITGSIEFNKKTITELEREFGSNCRKLIAYGSCCNNLGSIYEMEKKPEQAEEYFLKSHYTFREVDNALSEEKKVNSIYKTINDLARLYENFPELKANKSKDIYQYLKTSDVSGYPRLINKLNMLRLAILLQLEGDKTQLSEDLCKIATEIQPPEHFCQEVVGYVAVTAKRLIQHKIKNLRCAATLCKCGLNLCTFIADKSDKVCYINDLFQILKQLFTISLEKNEPSYLARDIIAFGEDAIDKIKQSTKTDEEIRIKYQSLCMIDVSYWCLKVEDYKKSLRLAEKGYKLLPLDLGTDQNLRSSFKALSHYISGACKYALKNYKTAETDYKKTISVSEKQESMQDLYKAARRELQEVREVIKSKSPIARIKQTICK</sequence>
<dbReference type="SUPFAM" id="SSF56112">
    <property type="entry name" value="Protein kinase-like (PK-like)"/>
    <property type="match status" value="1"/>
</dbReference>